<comment type="caution">
    <text evidence="1">The sequence shown here is derived from an EMBL/GenBank/DDBJ whole genome shotgun (WGS) entry which is preliminary data.</text>
</comment>
<reference evidence="1" key="2">
    <citation type="submission" date="2020-10" db="EMBL/GenBank/DDBJ databases">
        <title>Comparative genomics of the Acetobacterium genus.</title>
        <authorList>
            <person name="Marshall C."/>
            <person name="May H."/>
            <person name="Norman S."/>
        </authorList>
    </citation>
    <scope>NUCLEOTIDE SEQUENCE</scope>
    <source>
        <strain evidence="1">DER-2019</strain>
    </source>
</reference>
<dbReference type="RefSeq" id="WP_170254023.1">
    <property type="nucleotide sequence ID" value="NZ_RXYA01000017.1"/>
</dbReference>
<dbReference type="EMBL" id="WJBD01000020">
    <property type="protein sequence ID" value="MBC3889563.1"/>
    <property type="molecule type" value="Genomic_DNA"/>
</dbReference>
<accession>A0A923KXN2</accession>
<proteinExistence type="predicted"/>
<dbReference type="AlphaFoldDB" id="A0A923KXN2"/>
<gene>
    <name evidence="1" type="ORF">GH810_14715</name>
</gene>
<protein>
    <submittedName>
        <fullName evidence="1">Uncharacterized protein</fullName>
    </submittedName>
</protein>
<dbReference type="Proteomes" id="UP000616595">
    <property type="component" value="Unassembled WGS sequence"/>
</dbReference>
<evidence type="ECO:0000313" key="1">
    <source>
        <dbReference type="EMBL" id="MBC3889563.1"/>
    </source>
</evidence>
<reference evidence="1" key="1">
    <citation type="submission" date="2019-10" db="EMBL/GenBank/DDBJ databases">
        <authorList>
            <person name="Ross D.E."/>
            <person name="Gulliver D."/>
        </authorList>
    </citation>
    <scope>NUCLEOTIDE SEQUENCE</scope>
    <source>
        <strain evidence="1">DER-2019</strain>
    </source>
</reference>
<keyword evidence="2" id="KW-1185">Reference proteome</keyword>
<evidence type="ECO:0000313" key="2">
    <source>
        <dbReference type="Proteomes" id="UP000616595"/>
    </source>
</evidence>
<name>A0A923KXN2_9FIRM</name>
<sequence>MAATLFGCSTSAPEAKTATHSDTLIKLPEDGYQPVYDFIGSATKTIDMTM</sequence>
<organism evidence="1 2">
    <name type="scientific">Acetobacterium paludosum</name>
    <dbReference type="NCBI Taxonomy" id="52693"/>
    <lineage>
        <taxon>Bacteria</taxon>
        <taxon>Bacillati</taxon>
        <taxon>Bacillota</taxon>
        <taxon>Clostridia</taxon>
        <taxon>Eubacteriales</taxon>
        <taxon>Eubacteriaceae</taxon>
        <taxon>Acetobacterium</taxon>
    </lineage>
</organism>